<comment type="caution">
    <text evidence="1">The sequence shown here is derived from an EMBL/GenBank/DDBJ whole genome shotgun (WGS) entry which is preliminary data.</text>
</comment>
<sequence>MCLAVSFAFVVCVFPALVFYVTIPNWPMPLQVQFDIRQSLLLLRYANHAVNFFLYSLTGAHFRCELVALFRSFI</sequence>
<reference evidence="1" key="1">
    <citation type="journal article" date="2023" name="Mol. Biol. Evol.">
        <title>Third-Generation Sequencing Reveals the Adaptive Role of the Epigenome in Three Deep-Sea Polychaetes.</title>
        <authorList>
            <person name="Perez M."/>
            <person name="Aroh O."/>
            <person name="Sun Y."/>
            <person name="Lan Y."/>
            <person name="Juniper S.K."/>
            <person name="Young C.R."/>
            <person name="Angers B."/>
            <person name="Qian P.Y."/>
        </authorList>
    </citation>
    <scope>NUCLEOTIDE SEQUENCE</scope>
    <source>
        <strain evidence="1">R07B-5</strain>
    </source>
</reference>
<accession>A0AAD9N0U8</accession>
<keyword evidence="2" id="KW-1185">Reference proteome</keyword>
<organism evidence="1 2">
    <name type="scientific">Ridgeia piscesae</name>
    <name type="common">Tubeworm</name>
    <dbReference type="NCBI Taxonomy" id="27915"/>
    <lineage>
        <taxon>Eukaryota</taxon>
        <taxon>Metazoa</taxon>
        <taxon>Spiralia</taxon>
        <taxon>Lophotrochozoa</taxon>
        <taxon>Annelida</taxon>
        <taxon>Polychaeta</taxon>
        <taxon>Sedentaria</taxon>
        <taxon>Canalipalpata</taxon>
        <taxon>Sabellida</taxon>
        <taxon>Siboglinidae</taxon>
        <taxon>Ridgeia</taxon>
    </lineage>
</organism>
<gene>
    <name evidence="1" type="ORF">NP493_2861g00000</name>
</gene>
<evidence type="ECO:0000313" key="1">
    <source>
        <dbReference type="EMBL" id="KAK2150099.1"/>
    </source>
</evidence>
<proteinExistence type="predicted"/>
<dbReference type="EMBL" id="JAODUO010002841">
    <property type="protein sequence ID" value="KAK2150099.1"/>
    <property type="molecule type" value="Genomic_DNA"/>
</dbReference>
<evidence type="ECO:0000313" key="2">
    <source>
        <dbReference type="Proteomes" id="UP001209878"/>
    </source>
</evidence>
<dbReference type="SUPFAM" id="SSF81321">
    <property type="entry name" value="Family A G protein-coupled receptor-like"/>
    <property type="match status" value="1"/>
</dbReference>
<dbReference type="Proteomes" id="UP001209878">
    <property type="component" value="Unassembled WGS sequence"/>
</dbReference>
<dbReference type="Gene3D" id="1.20.1070.10">
    <property type="entry name" value="Rhodopsin 7-helix transmembrane proteins"/>
    <property type="match status" value="1"/>
</dbReference>
<dbReference type="AlphaFoldDB" id="A0AAD9N0U8"/>
<name>A0AAD9N0U8_RIDPI</name>
<protein>
    <submittedName>
        <fullName evidence="1">Uncharacterized protein</fullName>
    </submittedName>
</protein>